<keyword evidence="2" id="KW-1133">Transmembrane helix</keyword>
<comment type="caution">
    <text evidence="3">The sequence shown here is derived from an EMBL/GenBank/DDBJ whole genome shotgun (WGS) entry which is preliminary data.</text>
</comment>
<organism evidence="3 4">
    <name type="scientific">Planosporangium mesophilum</name>
    <dbReference type="NCBI Taxonomy" id="689768"/>
    <lineage>
        <taxon>Bacteria</taxon>
        <taxon>Bacillati</taxon>
        <taxon>Actinomycetota</taxon>
        <taxon>Actinomycetes</taxon>
        <taxon>Micromonosporales</taxon>
        <taxon>Micromonosporaceae</taxon>
        <taxon>Planosporangium</taxon>
    </lineage>
</organism>
<evidence type="ECO:0000313" key="4">
    <source>
        <dbReference type="Proteomes" id="UP000599074"/>
    </source>
</evidence>
<reference evidence="3" key="1">
    <citation type="submission" date="2021-01" db="EMBL/GenBank/DDBJ databases">
        <title>Whole genome shotgun sequence of Planosporangium mesophilum NBRC 109066.</title>
        <authorList>
            <person name="Komaki H."/>
            <person name="Tamura T."/>
        </authorList>
    </citation>
    <scope>NUCLEOTIDE SEQUENCE</scope>
    <source>
        <strain evidence="3">NBRC 109066</strain>
    </source>
</reference>
<keyword evidence="2" id="KW-0472">Membrane</keyword>
<dbReference type="EMBL" id="BOON01000005">
    <property type="protein sequence ID" value="GII21088.1"/>
    <property type="molecule type" value="Genomic_DNA"/>
</dbReference>
<keyword evidence="2" id="KW-0812">Transmembrane</keyword>
<protein>
    <submittedName>
        <fullName evidence="3">Uncharacterized protein</fullName>
    </submittedName>
</protein>
<feature type="compositionally biased region" description="Low complexity" evidence="1">
    <location>
        <begin position="35"/>
        <end position="55"/>
    </location>
</feature>
<name>A0A8J3T6F5_9ACTN</name>
<evidence type="ECO:0000313" key="3">
    <source>
        <dbReference type="EMBL" id="GII21088.1"/>
    </source>
</evidence>
<keyword evidence="4" id="KW-1185">Reference proteome</keyword>
<sequence>MTEQRSPWARPPAGAHDPANPDDPAGGVAYPPAPTAQTPAEPAARTPAEPAARTPAAPPRRPGYRAGTVTGLTRTPAPLAVPPADPAGDRDPARRNRSMLWWFGGTAIAVVAVGVVVVLAMVMTGGGSPFDRRPAGPSDTRPDLAKLCPPPSHDAPGGPPAAPPPPGPRTDDAASGISYASYGEPWLPWHDTWTKGTLRVSYQTGQYFVTESYQDPLGFRSQYLASILSGSVPAANNDSLSLDLECTGRQVAADVRAEYYPQPNQMDVLRDEQTTLGGRPAWVTTFRMRFHQAGLKATDELVGVALVDVGRPRAAILYVSIPGTHRQYDWVVDSVLDSVRPVG</sequence>
<feature type="compositionally biased region" description="Basic and acidic residues" evidence="1">
    <location>
        <begin position="130"/>
        <end position="144"/>
    </location>
</feature>
<dbReference type="Proteomes" id="UP000599074">
    <property type="component" value="Unassembled WGS sequence"/>
</dbReference>
<proteinExistence type="predicted"/>
<accession>A0A8J3T6F5</accession>
<feature type="compositionally biased region" description="Pro residues" evidence="1">
    <location>
        <begin position="148"/>
        <end position="168"/>
    </location>
</feature>
<feature type="region of interest" description="Disordered" evidence="1">
    <location>
        <begin position="1"/>
        <end position="92"/>
    </location>
</feature>
<evidence type="ECO:0000256" key="1">
    <source>
        <dbReference type="SAM" id="MobiDB-lite"/>
    </source>
</evidence>
<feature type="transmembrane region" description="Helical" evidence="2">
    <location>
        <begin position="100"/>
        <end position="123"/>
    </location>
</feature>
<gene>
    <name evidence="3" type="ORF">Pme01_06850</name>
</gene>
<dbReference type="AlphaFoldDB" id="A0A8J3T6F5"/>
<feature type="region of interest" description="Disordered" evidence="1">
    <location>
        <begin position="126"/>
        <end position="175"/>
    </location>
</feature>
<dbReference type="RefSeq" id="WP_203935406.1">
    <property type="nucleotide sequence ID" value="NZ_BOON01000005.1"/>
</dbReference>
<evidence type="ECO:0000256" key="2">
    <source>
        <dbReference type="SAM" id="Phobius"/>
    </source>
</evidence>